<reference evidence="9" key="1">
    <citation type="submission" date="2020-07" db="EMBL/GenBank/DDBJ databases">
        <authorList>
            <person name="Lin J."/>
        </authorList>
    </citation>
    <scope>NUCLEOTIDE SEQUENCE</scope>
</reference>
<keyword evidence="3 6" id="KW-0274">FAD</keyword>
<dbReference type="PANTHER" id="PTHR46056">
    <property type="entry name" value="LONG-CHAIN-ALCOHOL OXIDASE"/>
    <property type="match status" value="1"/>
</dbReference>
<accession>A0A6V7PJG2</accession>
<comment type="catalytic activity">
    <reaction evidence="5">
        <text>a long-chain primary fatty alcohol + O2 = a long-chain fatty aldehyde + H2O2</text>
        <dbReference type="Rhea" id="RHEA:22756"/>
        <dbReference type="ChEBI" id="CHEBI:15379"/>
        <dbReference type="ChEBI" id="CHEBI:16240"/>
        <dbReference type="ChEBI" id="CHEBI:17176"/>
        <dbReference type="ChEBI" id="CHEBI:77396"/>
        <dbReference type="EC" id="1.1.3.20"/>
    </reaction>
</comment>
<feature type="region of interest" description="Disordered" evidence="7">
    <location>
        <begin position="606"/>
        <end position="716"/>
    </location>
</feature>
<dbReference type="PANTHER" id="PTHR46056:SF4">
    <property type="entry name" value="LONG-CHAIN-ALCOHOL OXIDASE FAO4A"/>
    <property type="match status" value="1"/>
</dbReference>
<dbReference type="GO" id="GO:0046577">
    <property type="term" value="F:long-chain-alcohol oxidase activity"/>
    <property type="evidence" value="ECO:0007669"/>
    <property type="project" value="UniProtKB-EC"/>
</dbReference>
<dbReference type="GO" id="GO:0050660">
    <property type="term" value="F:flavin adenine dinucleotide binding"/>
    <property type="evidence" value="ECO:0007669"/>
    <property type="project" value="InterPro"/>
</dbReference>
<evidence type="ECO:0000256" key="6">
    <source>
        <dbReference type="PIRSR" id="PIRSR028937-2"/>
    </source>
</evidence>
<evidence type="ECO:0000256" key="7">
    <source>
        <dbReference type="SAM" id="MobiDB-lite"/>
    </source>
</evidence>
<dbReference type="PIRSF" id="PIRSF028937">
    <property type="entry name" value="Lg_Ch_AO"/>
    <property type="match status" value="1"/>
</dbReference>
<evidence type="ECO:0000256" key="5">
    <source>
        <dbReference type="PIRNR" id="PIRNR028937"/>
    </source>
</evidence>
<keyword evidence="5" id="KW-0472">Membrane</keyword>
<dbReference type="InterPro" id="IPR000172">
    <property type="entry name" value="GMC_OxRdtase_N"/>
</dbReference>
<evidence type="ECO:0000256" key="2">
    <source>
        <dbReference type="ARBA" id="ARBA00022630"/>
    </source>
</evidence>
<feature type="compositionally biased region" description="Gly residues" evidence="7">
    <location>
        <begin position="636"/>
        <end position="674"/>
    </location>
</feature>
<dbReference type="EC" id="1.1.3.20" evidence="5"/>
<evidence type="ECO:0000259" key="8">
    <source>
        <dbReference type="Pfam" id="PF00732"/>
    </source>
</evidence>
<gene>
    <name evidence="9" type="ORF">CB5_LOCUS14182</name>
</gene>
<dbReference type="InterPro" id="IPR036188">
    <property type="entry name" value="FAD/NAD-bd_sf"/>
</dbReference>
<evidence type="ECO:0000313" key="9">
    <source>
        <dbReference type="EMBL" id="CAD1830971.1"/>
    </source>
</evidence>
<dbReference type="GO" id="GO:0016020">
    <property type="term" value="C:membrane"/>
    <property type="evidence" value="ECO:0007669"/>
    <property type="project" value="UniProtKB-SubCell"/>
</dbReference>
<name>A0A6V7PJG2_ANACO</name>
<feature type="binding site" evidence="6">
    <location>
        <begin position="255"/>
        <end position="270"/>
    </location>
    <ligand>
        <name>FAD</name>
        <dbReference type="ChEBI" id="CHEBI:57692"/>
    </ligand>
</feature>
<dbReference type="InterPro" id="IPR012400">
    <property type="entry name" value="Long_Oxdase"/>
</dbReference>
<evidence type="ECO:0000256" key="1">
    <source>
        <dbReference type="ARBA" id="ARBA00010790"/>
    </source>
</evidence>
<evidence type="ECO:0000256" key="3">
    <source>
        <dbReference type="ARBA" id="ARBA00022827"/>
    </source>
</evidence>
<proteinExistence type="inferred from homology"/>
<protein>
    <recommendedName>
        <fullName evidence="5">Long-chain-alcohol oxidase</fullName>
        <ecNumber evidence="5">1.1.3.20</ecNumber>
    </recommendedName>
</protein>
<keyword evidence="4 5" id="KW-0560">Oxidoreductase</keyword>
<organism evidence="9">
    <name type="scientific">Ananas comosus var. bracteatus</name>
    <name type="common">red pineapple</name>
    <dbReference type="NCBI Taxonomy" id="296719"/>
    <lineage>
        <taxon>Eukaryota</taxon>
        <taxon>Viridiplantae</taxon>
        <taxon>Streptophyta</taxon>
        <taxon>Embryophyta</taxon>
        <taxon>Tracheophyta</taxon>
        <taxon>Spermatophyta</taxon>
        <taxon>Magnoliopsida</taxon>
        <taxon>Liliopsida</taxon>
        <taxon>Poales</taxon>
        <taxon>Bromeliaceae</taxon>
        <taxon>Bromelioideae</taxon>
        <taxon>Ananas</taxon>
    </lineage>
</organism>
<dbReference type="AlphaFoldDB" id="A0A6V7PJG2"/>
<keyword evidence="2" id="KW-0285">Flavoprotein</keyword>
<comment type="subcellular location">
    <subcellularLocation>
        <location evidence="5">Membrane</location>
    </subcellularLocation>
</comment>
<dbReference type="Pfam" id="PF00732">
    <property type="entry name" value="GMC_oxred_N"/>
    <property type="match status" value="1"/>
</dbReference>
<feature type="domain" description="Glucose-methanol-choline oxidoreductase N-terminal" evidence="8">
    <location>
        <begin position="302"/>
        <end position="451"/>
    </location>
</feature>
<dbReference type="Gene3D" id="3.50.50.60">
    <property type="entry name" value="FAD/NAD(P)-binding domain"/>
    <property type="match status" value="1"/>
</dbReference>
<dbReference type="EMBL" id="LR862148">
    <property type="protein sequence ID" value="CAD1830971.1"/>
    <property type="molecule type" value="Genomic_DNA"/>
</dbReference>
<evidence type="ECO:0000256" key="4">
    <source>
        <dbReference type="ARBA" id="ARBA00023002"/>
    </source>
</evidence>
<dbReference type="SUPFAM" id="SSF51905">
    <property type="entry name" value="FAD/NAD(P)-binding domain"/>
    <property type="match status" value="1"/>
</dbReference>
<comment type="function">
    <text evidence="5">Long-chain fatty alcohol oxidase involved in the omega-oxidation pathway of lipid degradation.</text>
</comment>
<sequence length="774" mass="80886">MHVERASWRSIDGCRRRSAAAALAGGRRSTTLPNLLSEREMDSLTAICDTLLPSVDVSHATDDEDLIAFYRTSASMAAPLTTRRACVYVQVACLLSGGVRHPAIWLLRVVLWLLSTWYGALLMCGRAGLSERFPYVQKFSRVDGKKREQILLSWSCSRVPYLQNLFKSLKYLATRSYFAQANEKNENPSWKAMGYCGPDPNLKILEIKAVDEPPILDELKPQFGSEGGLHYPHAPTIGFPTPTPPSSSSPLALHCDVVVVGSGAGGSVAAGVLAKAGHKVIVLEKGQFYDKTDLSLLEGPTMEAMYEGRGMITTDDVSVLILAGATVGGGSAVNWSASIRTPDHVRREWCDEHGLELFGSKAYDRALDAVCGRMGVQSDIADEGFNNMVLRRGCTELGYPVSSVPCNAPPDHYCGWCHLGCKDGKKKGTTETWLADVARSGNGLILPDCKLITNRWKEFFCVVKAKEERRKRSVSSMRRQQGVLCDQVEGDGGRGGRAQHAGFTEAERAEECAHREEPAPPPLGAGVGLLPSDEVAGGVEKKLRGRDHNVHVDGAGGVERVGLRCGAADAGIAPGDVRGADAVGVSCGLQGEDAAVREDGARVRAGAGQGIGRGGPLSRVAGVPHGRRGRGEHAEGYGGDGEGAGGGGGGGGGHAALQGGEGAGRGGGSGGEAGGADQKQGEGVVEGRKDAGDDGASDGQLQDGDGCHEGGGEPAGGGVGGGAALCGGHQRVPDGARVNPMVTAQAVAYCTAHSILQLLLDDQTEELNCTPCNA</sequence>
<comment type="similarity">
    <text evidence="1 5">Belongs to the GMC oxidoreductase family.</text>
</comment>